<comment type="subcellular location">
    <subcellularLocation>
        <location evidence="1">Cell membrane</location>
        <topology evidence="1">Multi-pass membrane protein</topology>
    </subcellularLocation>
</comment>
<keyword evidence="3" id="KW-1003">Cell membrane</keyword>
<evidence type="ECO:0000256" key="2">
    <source>
        <dbReference type="ARBA" id="ARBA00005327"/>
    </source>
</evidence>
<comment type="function">
    <text evidence="9">Plays a role in the sugar gustatory response.</text>
</comment>
<evidence type="ECO:0000256" key="3">
    <source>
        <dbReference type="ARBA" id="ARBA00022475"/>
    </source>
</evidence>
<evidence type="ECO:0000256" key="4">
    <source>
        <dbReference type="ARBA" id="ARBA00022692"/>
    </source>
</evidence>
<feature type="transmembrane region" description="Helical" evidence="10">
    <location>
        <begin position="12"/>
        <end position="36"/>
    </location>
</feature>
<dbReference type="GO" id="GO:0005886">
    <property type="term" value="C:plasma membrane"/>
    <property type="evidence" value="ECO:0007669"/>
    <property type="project" value="UniProtKB-SubCell"/>
</dbReference>
<proteinExistence type="inferred from homology"/>
<dbReference type="PANTHER" id="PTHR21421">
    <property type="entry name" value="GUSTATORY RECEPTOR"/>
    <property type="match status" value="1"/>
</dbReference>
<organism evidence="12">
    <name type="scientific">Drosophila grimshawi</name>
    <name type="common">Hawaiian fruit fly</name>
    <name type="synonym">Idiomyia grimshawi</name>
    <dbReference type="NCBI Taxonomy" id="7222"/>
    <lineage>
        <taxon>Eukaryota</taxon>
        <taxon>Metazoa</taxon>
        <taxon>Ecdysozoa</taxon>
        <taxon>Arthropoda</taxon>
        <taxon>Hexapoda</taxon>
        <taxon>Insecta</taxon>
        <taxon>Pterygota</taxon>
        <taxon>Neoptera</taxon>
        <taxon>Endopterygota</taxon>
        <taxon>Diptera</taxon>
        <taxon>Brachycera</taxon>
        <taxon>Muscomorpha</taxon>
        <taxon>Ephydroidea</taxon>
        <taxon>Drosophilidae</taxon>
        <taxon>Drosophila</taxon>
        <taxon>Hawaiian Drosophila</taxon>
    </lineage>
</organism>
<dbReference type="InterPro" id="IPR009318">
    <property type="entry name" value="Gustatory_rcpt"/>
</dbReference>
<reference evidence="11 12" key="1">
    <citation type="journal article" date="2007" name="Nature">
        <title>Evolution of genes and genomes on the Drosophila phylogeny.</title>
        <authorList>
            <consortium name="Drosophila 12 Genomes Consortium"/>
            <person name="Clark A.G."/>
            <person name="Eisen M.B."/>
            <person name="Smith D.R."/>
            <person name="Bergman C.M."/>
            <person name="Oliver B."/>
            <person name="Markow T.A."/>
            <person name="Kaufman T.C."/>
            <person name="Kellis M."/>
            <person name="Gelbart W."/>
            <person name="Iyer V.N."/>
            <person name="Pollard D.A."/>
            <person name="Sackton T.B."/>
            <person name="Larracuente A.M."/>
            <person name="Singh N.D."/>
            <person name="Abad J.P."/>
            <person name="Abt D.N."/>
            <person name="Adryan B."/>
            <person name="Aguade M."/>
            <person name="Akashi H."/>
            <person name="Anderson W.W."/>
            <person name="Aquadro C.F."/>
            <person name="Ardell D.H."/>
            <person name="Arguello R."/>
            <person name="Artieri C.G."/>
            <person name="Barbash D.A."/>
            <person name="Barker D."/>
            <person name="Barsanti P."/>
            <person name="Batterham P."/>
            <person name="Batzoglou S."/>
            <person name="Begun D."/>
            <person name="Bhutkar A."/>
            <person name="Blanco E."/>
            <person name="Bosak S.A."/>
            <person name="Bradley R.K."/>
            <person name="Brand A.D."/>
            <person name="Brent M.R."/>
            <person name="Brooks A.N."/>
            <person name="Brown R.H."/>
            <person name="Butlin R.K."/>
            <person name="Caggese C."/>
            <person name="Calvi B.R."/>
            <person name="Bernardo de Carvalho A."/>
            <person name="Caspi A."/>
            <person name="Castrezana S."/>
            <person name="Celniker S.E."/>
            <person name="Chang J.L."/>
            <person name="Chapple C."/>
            <person name="Chatterji S."/>
            <person name="Chinwalla A."/>
            <person name="Civetta A."/>
            <person name="Clifton S.W."/>
            <person name="Comeron J.M."/>
            <person name="Costello J.C."/>
            <person name="Coyne J.A."/>
            <person name="Daub J."/>
            <person name="David R.G."/>
            <person name="Delcher A.L."/>
            <person name="Delehaunty K."/>
            <person name="Do C.B."/>
            <person name="Ebling H."/>
            <person name="Edwards K."/>
            <person name="Eickbush T."/>
            <person name="Evans J.D."/>
            <person name="Filipski A."/>
            <person name="Findeiss S."/>
            <person name="Freyhult E."/>
            <person name="Fulton L."/>
            <person name="Fulton R."/>
            <person name="Garcia A.C."/>
            <person name="Gardiner A."/>
            <person name="Garfield D.A."/>
            <person name="Garvin B.E."/>
            <person name="Gibson G."/>
            <person name="Gilbert D."/>
            <person name="Gnerre S."/>
            <person name="Godfrey J."/>
            <person name="Good R."/>
            <person name="Gotea V."/>
            <person name="Gravely B."/>
            <person name="Greenberg A.J."/>
            <person name="Griffiths-Jones S."/>
            <person name="Gross S."/>
            <person name="Guigo R."/>
            <person name="Gustafson E.A."/>
            <person name="Haerty W."/>
            <person name="Hahn M.W."/>
            <person name="Halligan D.L."/>
            <person name="Halpern A.L."/>
            <person name="Halter G.M."/>
            <person name="Han M.V."/>
            <person name="Heger A."/>
            <person name="Hillier L."/>
            <person name="Hinrichs A.S."/>
            <person name="Holmes I."/>
            <person name="Hoskins R.A."/>
            <person name="Hubisz M.J."/>
            <person name="Hultmark D."/>
            <person name="Huntley M.A."/>
            <person name="Jaffe D.B."/>
            <person name="Jagadeeshan S."/>
            <person name="Jeck W.R."/>
            <person name="Johnson J."/>
            <person name="Jones C.D."/>
            <person name="Jordan W.C."/>
            <person name="Karpen G.H."/>
            <person name="Kataoka E."/>
            <person name="Keightley P.D."/>
            <person name="Kheradpour P."/>
            <person name="Kirkness E.F."/>
            <person name="Koerich L.B."/>
            <person name="Kristiansen K."/>
            <person name="Kudrna D."/>
            <person name="Kulathinal R.J."/>
            <person name="Kumar S."/>
            <person name="Kwok R."/>
            <person name="Lander E."/>
            <person name="Langley C.H."/>
            <person name="Lapoint R."/>
            <person name="Lazzaro B.P."/>
            <person name="Lee S.J."/>
            <person name="Levesque L."/>
            <person name="Li R."/>
            <person name="Lin C.F."/>
            <person name="Lin M.F."/>
            <person name="Lindblad-Toh K."/>
            <person name="Llopart A."/>
            <person name="Long M."/>
            <person name="Low L."/>
            <person name="Lozovsky E."/>
            <person name="Lu J."/>
            <person name="Luo M."/>
            <person name="Machado C.A."/>
            <person name="Makalowski W."/>
            <person name="Marzo M."/>
            <person name="Matsuda M."/>
            <person name="Matzkin L."/>
            <person name="McAllister B."/>
            <person name="McBride C.S."/>
            <person name="McKernan B."/>
            <person name="McKernan K."/>
            <person name="Mendez-Lago M."/>
            <person name="Minx P."/>
            <person name="Mollenhauer M.U."/>
            <person name="Montooth K."/>
            <person name="Mount S.M."/>
            <person name="Mu X."/>
            <person name="Myers E."/>
            <person name="Negre B."/>
            <person name="Newfeld S."/>
            <person name="Nielsen R."/>
            <person name="Noor M.A."/>
            <person name="O'Grady P."/>
            <person name="Pachter L."/>
            <person name="Papaceit M."/>
            <person name="Parisi M.J."/>
            <person name="Parisi M."/>
            <person name="Parts L."/>
            <person name="Pedersen J.S."/>
            <person name="Pesole G."/>
            <person name="Phillippy A.M."/>
            <person name="Ponting C.P."/>
            <person name="Pop M."/>
            <person name="Porcelli D."/>
            <person name="Powell J.R."/>
            <person name="Prohaska S."/>
            <person name="Pruitt K."/>
            <person name="Puig M."/>
            <person name="Quesneville H."/>
            <person name="Ram K.R."/>
            <person name="Rand D."/>
            <person name="Rasmussen M.D."/>
            <person name="Reed L.K."/>
            <person name="Reenan R."/>
            <person name="Reily A."/>
            <person name="Remington K.A."/>
            <person name="Rieger T.T."/>
            <person name="Ritchie M.G."/>
            <person name="Robin C."/>
            <person name="Rogers Y.H."/>
            <person name="Rohde C."/>
            <person name="Rozas J."/>
            <person name="Rubenfield M.J."/>
            <person name="Ruiz A."/>
            <person name="Russo S."/>
            <person name="Salzberg S.L."/>
            <person name="Sanchez-Gracia A."/>
            <person name="Saranga D.J."/>
            <person name="Sato H."/>
            <person name="Schaeffer S.W."/>
            <person name="Schatz M.C."/>
            <person name="Schlenke T."/>
            <person name="Schwartz R."/>
            <person name="Segarra C."/>
            <person name="Singh R.S."/>
            <person name="Sirot L."/>
            <person name="Sirota M."/>
            <person name="Sisneros N.B."/>
            <person name="Smith C.D."/>
            <person name="Smith T.F."/>
            <person name="Spieth J."/>
            <person name="Stage D.E."/>
            <person name="Stark A."/>
            <person name="Stephan W."/>
            <person name="Strausberg R.L."/>
            <person name="Strempel S."/>
            <person name="Sturgill D."/>
            <person name="Sutton G."/>
            <person name="Sutton G.G."/>
            <person name="Tao W."/>
            <person name="Teichmann S."/>
            <person name="Tobari Y.N."/>
            <person name="Tomimura Y."/>
            <person name="Tsolas J.M."/>
            <person name="Valente V.L."/>
            <person name="Venter E."/>
            <person name="Venter J.C."/>
            <person name="Vicario S."/>
            <person name="Vieira F.G."/>
            <person name="Vilella A.J."/>
            <person name="Villasante A."/>
            <person name="Walenz B."/>
            <person name="Wang J."/>
            <person name="Wasserman M."/>
            <person name="Watts T."/>
            <person name="Wilson D."/>
            <person name="Wilson R.K."/>
            <person name="Wing R.A."/>
            <person name="Wolfner M.F."/>
            <person name="Wong A."/>
            <person name="Wong G.K."/>
            <person name="Wu C.I."/>
            <person name="Wu G."/>
            <person name="Yamamoto D."/>
            <person name="Yang H.P."/>
            <person name="Yang S.P."/>
            <person name="Yorke J.A."/>
            <person name="Yoshida K."/>
            <person name="Zdobnov E."/>
            <person name="Zhang P."/>
            <person name="Zhang Y."/>
            <person name="Zimin A.V."/>
            <person name="Baldwin J."/>
            <person name="Abdouelleil A."/>
            <person name="Abdulkadir J."/>
            <person name="Abebe A."/>
            <person name="Abera B."/>
            <person name="Abreu J."/>
            <person name="Acer S.C."/>
            <person name="Aftuck L."/>
            <person name="Alexander A."/>
            <person name="An P."/>
            <person name="Anderson E."/>
            <person name="Anderson S."/>
            <person name="Arachi H."/>
            <person name="Azer M."/>
            <person name="Bachantsang P."/>
            <person name="Barry A."/>
            <person name="Bayul T."/>
            <person name="Berlin A."/>
            <person name="Bessette D."/>
            <person name="Bloom T."/>
            <person name="Blye J."/>
            <person name="Boguslavskiy L."/>
            <person name="Bonnet C."/>
            <person name="Boukhgalter B."/>
            <person name="Bourzgui I."/>
            <person name="Brown A."/>
            <person name="Cahill P."/>
            <person name="Channer S."/>
            <person name="Cheshatsang Y."/>
            <person name="Chuda L."/>
            <person name="Citroen M."/>
            <person name="Collymore A."/>
            <person name="Cooke P."/>
            <person name="Costello M."/>
            <person name="D'Aco K."/>
            <person name="Daza R."/>
            <person name="De Haan G."/>
            <person name="DeGray S."/>
            <person name="DeMaso C."/>
            <person name="Dhargay N."/>
            <person name="Dooley K."/>
            <person name="Dooley E."/>
            <person name="Doricent M."/>
            <person name="Dorje P."/>
            <person name="Dorjee K."/>
            <person name="Dupes A."/>
            <person name="Elong R."/>
            <person name="Falk J."/>
            <person name="Farina A."/>
            <person name="Faro S."/>
            <person name="Ferguson D."/>
            <person name="Fisher S."/>
            <person name="Foley C.D."/>
            <person name="Franke A."/>
            <person name="Friedrich D."/>
            <person name="Gadbois L."/>
            <person name="Gearin G."/>
            <person name="Gearin C.R."/>
            <person name="Giannoukos G."/>
            <person name="Goode T."/>
            <person name="Graham J."/>
            <person name="Grandbois E."/>
            <person name="Grewal S."/>
            <person name="Gyaltsen K."/>
            <person name="Hafez N."/>
            <person name="Hagos B."/>
            <person name="Hall J."/>
            <person name="Henson C."/>
            <person name="Hollinger A."/>
            <person name="Honan T."/>
            <person name="Huard M.D."/>
            <person name="Hughes L."/>
            <person name="Hurhula B."/>
            <person name="Husby M.E."/>
            <person name="Kamat A."/>
            <person name="Kanga B."/>
            <person name="Kashin S."/>
            <person name="Khazanovich D."/>
            <person name="Kisner P."/>
            <person name="Lance K."/>
            <person name="Lara M."/>
            <person name="Lee W."/>
            <person name="Lennon N."/>
            <person name="Letendre F."/>
            <person name="LeVine R."/>
            <person name="Lipovsky A."/>
            <person name="Liu X."/>
            <person name="Liu J."/>
            <person name="Liu S."/>
            <person name="Lokyitsang T."/>
            <person name="Lokyitsang Y."/>
            <person name="Lubonja R."/>
            <person name="Lui A."/>
            <person name="MacDonald P."/>
            <person name="Magnisalis V."/>
            <person name="Maru K."/>
            <person name="Matthews C."/>
            <person name="McCusker W."/>
            <person name="McDonough S."/>
            <person name="Mehta T."/>
            <person name="Meldrim J."/>
            <person name="Meneus L."/>
            <person name="Mihai O."/>
            <person name="Mihalev A."/>
            <person name="Mihova T."/>
            <person name="Mittelman R."/>
            <person name="Mlenga V."/>
            <person name="Montmayeur A."/>
            <person name="Mulrain L."/>
            <person name="Navidi A."/>
            <person name="Naylor J."/>
            <person name="Negash T."/>
            <person name="Nguyen T."/>
            <person name="Nguyen N."/>
            <person name="Nicol R."/>
            <person name="Norbu C."/>
            <person name="Norbu N."/>
            <person name="Novod N."/>
            <person name="O'Neill B."/>
            <person name="Osman S."/>
            <person name="Markiewicz E."/>
            <person name="Oyono O.L."/>
            <person name="Patti C."/>
            <person name="Phunkhang P."/>
            <person name="Pierre F."/>
            <person name="Priest M."/>
            <person name="Raghuraman S."/>
            <person name="Rege F."/>
            <person name="Reyes R."/>
            <person name="Rise C."/>
            <person name="Rogov P."/>
            <person name="Ross K."/>
            <person name="Ryan E."/>
            <person name="Settipalli S."/>
            <person name="Shea T."/>
            <person name="Sherpa N."/>
            <person name="Shi L."/>
            <person name="Shih D."/>
            <person name="Sparrow T."/>
            <person name="Spaulding J."/>
            <person name="Stalker J."/>
            <person name="Stange-Thomann N."/>
            <person name="Stavropoulos S."/>
            <person name="Stone C."/>
            <person name="Strader C."/>
            <person name="Tesfaye S."/>
            <person name="Thomson T."/>
            <person name="Thoulutsang Y."/>
            <person name="Thoulutsang D."/>
            <person name="Topham K."/>
            <person name="Topping I."/>
            <person name="Tsamla T."/>
            <person name="Vassiliev H."/>
            <person name="Vo A."/>
            <person name="Wangchuk T."/>
            <person name="Wangdi T."/>
            <person name="Weiand M."/>
            <person name="Wilkinson J."/>
            <person name="Wilson A."/>
            <person name="Yadav S."/>
            <person name="Young G."/>
            <person name="Yu Q."/>
            <person name="Zembek L."/>
            <person name="Zhong D."/>
            <person name="Zimmer A."/>
            <person name="Zwirko Z."/>
            <person name="Jaffe D.B."/>
            <person name="Alvarez P."/>
            <person name="Brockman W."/>
            <person name="Butler J."/>
            <person name="Chin C."/>
            <person name="Gnerre S."/>
            <person name="Grabherr M."/>
            <person name="Kleber M."/>
            <person name="Mauceli E."/>
            <person name="MacCallum I."/>
        </authorList>
    </citation>
    <scope>NUCLEOTIDE SEQUENCE [LARGE SCALE GENOMIC DNA]</scope>
    <source>
        <strain evidence="12">Tucson 15287-2541.00</strain>
    </source>
</reference>
<dbReference type="EMBL" id="CH916366">
    <property type="protein sequence ID" value="EDV97436.1"/>
    <property type="molecule type" value="Genomic_DNA"/>
</dbReference>
<feature type="transmembrane region" description="Helical" evidence="10">
    <location>
        <begin position="378"/>
        <end position="397"/>
    </location>
</feature>
<dbReference type="InParanoid" id="B4IXA4"/>
<evidence type="ECO:0000256" key="1">
    <source>
        <dbReference type="ARBA" id="ARBA00004651"/>
    </source>
</evidence>
<dbReference type="OMA" id="WEQLRYD"/>
<evidence type="ECO:0000313" key="12">
    <source>
        <dbReference type="Proteomes" id="UP000001070"/>
    </source>
</evidence>
<evidence type="ECO:0000256" key="6">
    <source>
        <dbReference type="ARBA" id="ARBA00023136"/>
    </source>
</evidence>
<keyword evidence="5 10" id="KW-1133">Transmembrane helix</keyword>
<dbReference type="HOGENOM" id="CLU_043581_1_0_1"/>
<comment type="similarity">
    <text evidence="2">Belongs to the insect chemoreceptor superfamily. Gustatory receptor (GR) family. Gr5a subfamily.</text>
</comment>
<gene>
    <name evidence="11" type="primary">Dgri\GH14697</name>
    <name evidence="11" type="ORF">Dgri_GH14697</name>
</gene>
<dbReference type="eggNOG" id="ENOG502T85S">
    <property type="taxonomic scope" value="Eukaryota"/>
</dbReference>
<feature type="transmembrane region" description="Helical" evidence="10">
    <location>
        <begin position="202"/>
        <end position="225"/>
    </location>
</feature>
<keyword evidence="4 10" id="KW-0812">Transmembrane</keyword>
<evidence type="ECO:0000256" key="10">
    <source>
        <dbReference type="SAM" id="Phobius"/>
    </source>
</evidence>
<feature type="transmembrane region" description="Helical" evidence="10">
    <location>
        <begin position="81"/>
        <end position="103"/>
    </location>
</feature>
<protein>
    <recommendedName>
        <fullName evidence="9">Gustatory receptor</fullName>
    </recommendedName>
</protein>
<dbReference type="PhylomeDB" id="B4IXA4"/>
<dbReference type="GO" id="GO:0007165">
    <property type="term" value="P:signal transduction"/>
    <property type="evidence" value="ECO:0007669"/>
    <property type="project" value="UniProtKB-KW"/>
</dbReference>
<evidence type="ECO:0000256" key="9">
    <source>
        <dbReference type="PIRNR" id="PIRNR038981"/>
    </source>
</evidence>
<evidence type="ECO:0000256" key="8">
    <source>
        <dbReference type="ARBA" id="ARBA00023224"/>
    </source>
</evidence>
<evidence type="ECO:0000313" key="11">
    <source>
        <dbReference type="EMBL" id="EDV97436.1"/>
    </source>
</evidence>
<keyword evidence="7 9" id="KW-0675">Receptor</keyword>
<evidence type="ECO:0000256" key="5">
    <source>
        <dbReference type="ARBA" id="ARBA00022989"/>
    </source>
</evidence>
<dbReference type="GO" id="GO:0033041">
    <property type="term" value="F:sweet taste receptor activity"/>
    <property type="evidence" value="ECO:0007669"/>
    <property type="project" value="TreeGrafter"/>
</dbReference>
<feature type="transmembrane region" description="Helical" evidence="10">
    <location>
        <begin position="273"/>
        <end position="294"/>
    </location>
</feature>
<dbReference type="PANTHER" id="PTHR21421:SF35">
    <property type="entry name" value="GUSTATORY RECEPTOR FOR SUGAR TASTE 64B-RELATED"/>
    <property type="match status" value="1"/>
</dbReference>
<keyword evidence="6 10" id="KW-0472">Membrane</keyword>
<sequence length="418" mass="48632">MKLKRQSSKKNTLHRAIGPFLVLAQFFGVLPVAGVWPTSPVEKVRFRWISPALLVSIVLLVFAILDCVLSSRIVVDRGLKIYTIGSLSFSVICIACLGGFLSLSYRWPHLIRQTARCELVFLQPGYDCQLGRQFGHRLRIWGMGMLLAALAEHSTYVGSAVYNNFRQIHECNLDVDFWFNYFQRERQELFAVFNFNWLQGIFIEWTTLAMTFVWNFVDIFLTLICRSMQLRFQQLHWRIRQHADKQMSSEFWEQLRYDLLDLSDLLKLYEKELAGLVLLACAHNMYFVCVQFFHSFKARGSFMDELYFWFCLFYVLIRMSNMMFAAASIPEVALDISYTLFEIPTEYWCLELRRIHEIVITNTFALSGKGYFLLTRRLIFGMAGTLLAYELVLISQMSDSEVQKSICSRGHGSASIFS</sequence>
<evidence type="ECO:0000256" key="7">
    <source>
        <dbReference type="ARBA" id="ARBA00023170"/>
    </source>
</evidence>
<dbReference type="Pfam" id="PF06151">
    <property type="entry name" value="Trehalose_recp"/>
    <property type="match status" value="1"/>
</dbReference>
<dbReference type="FunCoup" id="B4IXA4">
    <property type="interactions" value="32"/>
</dbReference>
<feature type="transmembrane region" description="Helical" evidence="10">
    <location>
        <begin position="48"/>
        <end position="69"/>
    </location>
</feature>
<feature type="transmembrane region" description="Helical" evidence="10">
    <location>
        <begin position="306"/>
        <end position="327"/>
    </location>
</feature>
<name>B4IXA4_DROGR</name>
<keyword evidence="8 9" id="KW-0807">Transducer</keyword>
<dbReference type="PIRSF" id="PIRSF038981">
    <property type="entry name" value="GRP"/>
    <property type="match status" value="1"/>
</dbReference>
<dbReference type="OrthoDB" id="5800391at2759"/>
<keyword evidence="12" id="KW-1185">Reference proteome</keyword>
<accession>B4IXA4</accession>
<dbReference type="AlphaFoldDB" id="B4IXA4"/>
<dbReference type="Proteomes" id="UP000001070">
    <property type="component" value="Unassembled WGS sequence"/>
</dbReference>